<dbReference type="UniPathway" id="UPA00074">
    <property type="reaction ID" value="UER00125"/>
</dbReference>
<evidence type="ECO:0000256" key="13">
    <source>
        <dbReference type="ARBA" id="ARBA00042864"/>
    </source>
</evidence>
<dbReference type="Gene3D" id="3.90.600.10">
    <property type="entry name" value="Phosphoribosylglycinamide synthetase, C-terminal domain"/>
    <property type="match status" value="1"/>
</dbReference>
<dbReference type="GO" id="GO:0005524">
    <property type="term" value="F:ATP binding"/>
    <property type="evidence" value="ECO:0007669"/>
    <property type="project" value="UniProtKB-UniRule"/>
</dbReference>
<dbReference type="SUPFAM" id="SSF51246">
    <property type="entry name" value="Rudiment single hybrid motif"/>
    <property type="match status" value="1"/>
</dbReference>
<evidence type="ECO:0000256" key="12">
    <source>
        <dbReference type="ARBA" id="ARBA00042242"/>
    </source>
</evidence>
<evidence type="ECO:0000256" key="6">
    <source>
        <dbReference type="ARBA" id="ARBA00022723"/>
    </source>
</evidence>
<dbReference type="FunFam" id="3.30.470.20:FF:000018">
    <property type="entry name" value="Trifunctional purine biosynthetic protein adenosine-3"/>
    <property type="match status" value="1"/>
</dbReference>
<dbReference type="GO" id="GO:0004637">
    <property type="term" value="F:phosphoribosylamine-glycine ligase activity"/>
    <property type="evidence" value="ECO:0007669"/>
    <property type="project" value="UniProtKB-UniRule"/>
</dbReference>
<dbReference type="InterPro" id="IPR011054">
    <property type="entry name" value="Rudment_hybrid_motif"/>
</dbReference>
<feature type="domain" description="ATP-grasp" evidence="16">
    <location>
        <begin position="107"/>
        <end position="316"/>
    </location>
</feature>
<dbReference type="GO" id="GO:0046872">
    <property type="term" value="F:metal ion binding"/>
    <property type="evidence" value="ECO:0007669"/>
    <property type="project" value="UniProtKB-KW"/>
</dbReference>
<evidence type="ECO:0000256" key="1">
    <source>
        <dbReference type="ARBA" id="ARBA00001936"/>
    </source>
</evidence>
<accession>A0A2H0LZB8</accession>
<keyword evidence="5 14" id="KW-0436">Ligase</keyword>
<evidence type="ECO:0000256" key="8">
    <source>
        <dbReference type="ARBA" id="ARBA00022755"/>
    </source>
</evidence>
<dbReference type="PANTHER" id="PTHR43472:SF1">
    <property type="entry name" value="PHOSPHORIBOSYLAMINE--GLYCINE LIGASE, CHLOROPLASTIC"/>
    <property type="match status" value="1"/>
</dbReference>
<comment type="cofactor">
    <cofactor evidence="2">
        <name>Mg(2+)</name>
        <dbReference type="ChEBI" id="CHEBI:18420"/>
    </cofactor>
</comment>
<dbReference type="InterPro" id="IPR037123">
    <property type="entry name" value="PRibGlycinamide_synth_C_sf"/>
</dbReference>
<keyword evidence="9 15" id="KW-0067">ATP-binding</keyword>
<organism evidence="17 18">
    <name type="scientific">Candidatus Ghiorseimicrobium undicola</name>
    <dbReference type="NCBI Taxonomy" id="1974746"/>
    <lineage>
        <taxon>Bacteria</taxon>
        <taxon>Pseudomonadati</taxon>
        <taxon>Candidatus Omnitrophota</taxon>
        <taxon>Candidatus Ghiorseimicrobium</taxon>
    </lineage>
</organism>
<comment type="caution">
    <text evidence="17">The sequence shown here is derived from an EMBL/GenBank/DDBJ whole genome shotgun (WGS) entry which is preliminary data.</text>
</comment>
<evidence type="ECO:0000256" key="14">
    <source>
        <dbReference type="HAMAP-Rule" id="MF_00138"/>
    </source>
</evidence>
<sequence length="425" mass="45962">MKILVIGSGGREHAIAWRISKSPKVRGIFCAPGNAGISEIAECVDIAADDLQALVKFAKDNSIDLTVVGPETALCRGIVDLFESQNLKIFGPGKSAARLEGSKLFAKEAMERFSIPTAKYRVFTDAQYQDALNYISGIKKYPIVIKADGLAAGKGVIIAKSKNEAEAAVKDILVDKVFASSGEKIIIEECLEGEEASILAVCDGENFLLLPHSQDHKRAFDNDQGPNTGGMGAYSPAPVVKDDILNKINKAIIKPLLDGLKSEGNIYRGILYAGLMITKEGPKVLEFNVRFGDPETQAILPRIKTDLIDVMFASIEGRLREVKLEIDSRFCVNVVLASGGYPGNYEKGKEIFGLDEAVKMPDVIVFHAATSKENGKIVTNGGRVLGVTGLGNTIKEAIAKTYQAVDKINFEGMHYRKDIGRKAVN</sequence>
<reference evidence="17 18" key="1">
    <citation type="submission" date="2017-09" db="EMBL/GenBank/DDBJ databases">
        <title>Depth-based differentiation of microbial function through sediment-hosted aquifers and enrichment of novel symbionts in the deep terrestrial subsurface.</title>
        <authorList>
            <person name="Probst A.J."/>
            <person name="Ladd B."/>
            <person name="Jarett J.K."/>
            <person name="Geller-Mcgrath D.E."/>
            <person name="Sieber C.M."/>
            <person name="Emerson J.B."/>
            <person name="Anantharaman K."/>
            <person name="Thomas B.C."/>
            <person name="Malmstrom R."/>
            <person name="Stieglmeier M."/>
            <person name="Klingl A."/>
            <person name="Woyke T."/>
            <person name="Ryan C.M."/>
            <person name="Banfield J.F."/>
        </authorList>
    </citation>
    <scope>NUCLEOTIDE SEQUENCE [LARGE SCALE GENOMIC DNA]</scope>
    <source>
        <strain evidence="17">CG11_big_fil_rev_8_21_14_0_20_42_13</strain>
    </source>
</reference>
<dbReference type="HAMAP" id="MF_00138">
    <property type="entry name" value="GARS"/>
    <property type="match status" value="1"/>
</dbReference>
<evidence type="ECO:0000256" key="2">
    <source>
        <dbReference type="ARBA" id="ARBA00001946"/>
    </source>
</evidence>
<evidence type="ECO:0000256" key="3">
    <source>
        <dbReference type="ARBA" id="ARBA00005174"/>
    </source>
</evidence>
<dbReference type="InterPro" id="IPR020561">
    <property type="entry name" value="PRibGlycinamid_synth_ATP-grasp"/>
</dbReference>
<dbReference type="Pfam" id="PF02843">
    <property type="entry name" value="GARS_C"/>
    <property type="match status" value="1"/>
</dbReference>
<dbReference type="FunFam" id="3.90.600.10:FF:000001">
    <property type="entry name" value="Trifunctional purine biosynthetic protein adenosine-3"/>
    <property type="match status" value="1"/>
</dbReference>
<evidence type="ECO:0000256" key="5">
    <source>
        <dbReference type="ARBA" id="ARBA00022598"/>
    </source>
</evidence>
<dbReference type="SUPFAM" id="SSF52440">
    <property type="entry name" value="PreATP-grasp domain"/>
    <property type="match status" value="1"/>
</dbReference>
<dbReference type="NCBIfam" id="TIGR00877">
    <property type="entry name" value="purD"/>
    <property type="match status" value="1"/>
</dbReference>
<evidence type="ECO:0000256" key="4">
    <source>
        <dbReference type="ARBA" id="ARBA00013255"/>
    </source>
</evidence>
<dbReference type="PANTHER" id="PTHR43472">
    <property type="entry name" value="PHOSPHORIBOSYLAMINE--GLYCINE LIGASE"/>
    <property type="match status" value="1"/>
</dbReference>
<dbReference type="FunFam" id="3.40.50.20:FF:000006">
    <property type="entry name" value="Phosphoribosylamine--glycine ligase, chloroplastic"/>
    <property type="match status" value="1"/>
</dbReference>
<comment type="pathway">
    <text evidence="3 14">Purine metabolism; IMP biosynthesis via de novo pathway; N(1)-(5-phospho-D-ribosyl)glycinamide from 5-phospho-alpha-D-ribose 1-diphosphate: step 2/2.</text>
</comment>
<name>A0A2H0LZB8_9BACT</name>
<dbReference type="Gene3D" id="3.30.1490.20">
    <property type="entry name" value="ATP-grasp fold, A domain"/>
    <property type="match status" value="1"/>
</dbReference>
<dbReference type="Pfam" id="PF02844">
    <property type="entry name" value="GARS_N"/>
    <property type="match status" value="1"/>
</dbReference>
<evidence type="ECO:0000256" key="11">
    <source>
        <dbReference type="ARBA" id="ARBA00038345"/>
    </source>
</evidence>
<dbReference type="InterPro" id="IPR020559">
    <property type="entry name" value="PRibGlycinamide_synth_CS"/>
</dbReference>
<dbReference type="AlphaFoldDB" id="A0A2H0LZB8"/>
<dbReference type="GO" id="GO:0009113">
    <property type="term" value="P:purine nucleobase biosynthetic process"/>
    <property type="evidence" value="ECO:0007669"/>
    <property type="project" value="InterPro"/>
</dbReference>
<keyword evidence="8 14" id="KW-0658">Purine biosynthesis</keyword>
<evidence type="ECO:0000256" key="7">
    <source>
        <dbReference type="ARBA" id="ARBA00022741"/>
    </source>
</evidence>
<dbReference type="EMBL" id="PCWA01000015">
    <property type="protein sequence ID" value="PIQ89780.1"/>
    <property type="molecule type" value="Genomic_DNA"/>
</dbReference>
<dbReference type="InterPro" id="IPR016185">
    <property type="entry name" value="PreATP-grasp_dom_sf"/>
</dbReference>
<dbReference type="InterPro" id="IPR011761">
    <property type="entry name" value="ATP-grasp"/>
</dbReference>
<proteinExistence type="inferred from homology"/>
<dbReference type="Gene3D" id="3.40.50.20">
    <property type="match status" value="1"/>
</dbReference>
<dbReference type="InterPro" id="IPR020560">
    <property type="entry name" value="PRibGlycinamide_synth_C-dom"/>
</dbReference>
<dbReference type="InterPro" id="IPR013815">
    <property type="entry name" value="ATP_grasp_subdomain_1"/>
</dbReference>
<dbReference type="Proteomes" id="UP000229641">
    <property type="component" value="Unassembled WGS sequence"/>
</dbReference>
<dbReference type="SUPFAM" id="SSF56059">
    <property type="entry name" value="Glutathione synthetase ATP-binding domain-like"/>
    <property type="match status" value="1"/>
</dbReference>
<dbReference type="InterPro" id="IPR020562">
    <property type="entry name" value="PRibGlycinamide_synth_N"/>
</dbReference>
<dbReference type="Gene3D" id="3.30.470.20">
    <property type="entry name" value="ATP-grasp fold, B domain"/>
    <property type="match status" value="1"/>
</dbReference>
<dbReference type="SMART" id="SM01210">
    <property type="entry name" value="GARS_C"/>
    <property type="match status" value="1"/>
</dbReference>
<evidence type="ECO:0000313" key="18">
    <source>
        <dbReference type="Proteomes" id="UP000229641"/>
    </source>
</evidence>
<dbReference type="InterPro" id="IPR000115">
    <property type="entry name" value="PRibGlycinamide_synth"/>
</dbReference>
<protein>
    <recommendedName>
        <fullName evidence="4 14">Phosphoribosylamine--glycine ligase</fullName>
        <ecNumber evidence="4 14">6.3.4.13</ecNumber>
    </recommendedName>
    <alternativeName>
        <fullName evidence="14">GARS</fullName>
    </alternativeName>
    <alternativeName>
        <fullName evidence="12 14">Glycinamide ribonucleotide synthetase</fullName>
    </alternativeName>
    <alternativeName>
        <fullName evidence="13 14">Phosphoribosylglycinamide synthetase</fullName>
    </alternativeName>
</protein>
<dbReference type="FunFam" id="3.30.1490.20:FF:000006">
    <property type="entry name" value="phosphoribosylamine--glycine ligase, chloroplastic-like"/>
    <property type="match status" value="1"/>
</dbReference>
<comment type="similarity">
    <text evidence="11 14">Belongs to the GARS family.</text>
</comment>
<evidence type="ECO:0000256" key="10">
    <source>
        <dbReference type="ARBA" id="ARBA00023211"/>
    </source>
</evidence>
<evidence type="ECO:0000259" key="16">
    <source>
        <dbReference type="PROSITE" id="PS50975"/>
    </source>
</evidence>
<comment type="catalytic activity">
    <reaction evidence="14">
        <text>5-phospho-beta-D-ribosylamine + glycine + ATP = N(1)-(5-phospho-beta-D-ribosyl)glycinamide + ADP + phosphate + H(+)</text>
        <dbReference type="Rhea" id="RHEA:17453"/>
        <dbReference type="ChEBI" id="CHEBI:15378"/>
        <dbReference type="ChEBI" id="CHEBI:30616"/>
        <dbReference type="ChEBI" id="CHEBI:43474"/>
        <dbReference type="ChEBI" id="CHEBI:57305"/>
        <dbReference type="ChEBI" id="CHEBI:58681"/>
        <dbReference type="ChEBI" id="CHEBI:143788"/>
        <dbReference type="ChEBI" id="CHEBI:456216"/>
        <dbReference type="EC" id="6.3.4.13"/>
    </reaction>
</comment>
<keyword evidence="10" id="KW-0464">Manganese</keyword>
<keyword evidence="7 15" id="KW-0547">Nucleotide-binding</keyword>
<keyword evidence="6" id="KW-0479">Metal-binding</keyword>
<dbReference type="SMART" id="SM01209">
    <property type="entry name" value="GARS_A"/>
    <property type="match status" value="1"/>
</dbReference>
<dbReference type="PROSITE" id="PS50975">
    <property type="entry name" value="ATP_GRASP"/>
    <property type="match status" value="1"/>
</dbReference>
<comment type="cofactor">
    <cofactor evidence="1">
        <name>Mn(2+)</name>
        <dbReference type="ChEBI" id="CHEBI:29035"/>
    </cofactor>
</comment>
<dbReference type="Pfam" id="PF01071">
    <property type="entry name" value="GARS_A"/>
    <property type="match status" value="1"/>
</dbReference>
<dbReference type="GO" id="GO:0006189">
    <property type="term" value="P:'de novo' IMP biosynthetic process"/>
    <property type="evidence" value="ECO:0007669"/>
    <property type="project" value="UniProtKB-UniRule"/>
</dbReference>
<dbReference type="EC" id="6.3.4.13" evidence="4 14"/>
<evidence type="ECO:0000256" key="15">
    <source>
        <dbReference type="PROSITE-ProRule" id="PRU00409"/>
    </source>
</evidence>
<evidence type="ECO:0000256" key="9">
    <source>
        <dbReference type="ARBA" id="ARBA00022840"/>
    </source>
</evidence>
<gene>
    <name evidence="14" type="primary">purD</name>
    <name evidence="17" type="ORF">COV72_01040</name>
</gene>
<dbReference type="PROSITE" id="PS00184">
    <property type="entry name" value="GARS"/>
    <property type="match status" value="1"/>
</dbReference>
<evidence type="ECO:0000313" key="17">
    <source>
        <dbReference type="EMBL" id="PIQ89780.1"/>
    </source>
</evidence>